<protein>
    <submittedName>
        <fullName evidence="1">Uncharacterized protein</fullName>
    </submittedName>
</protein>
<proteinExistence type="predicted"/>
<evidence type="ECO:0000313" key="1">
    <source>
        <dbReference type="EMBL" id="KFB73633.1"/>
    </source>
</evidence>
<reference evidence="1 2" key="1">
    <citation type="submission" date="2014-02" db="EMBL/GenBank/DDBJ databases">
        <title>Expanding our view of genomic diversity in Candidatus Accumulibacter clades.</title>
        <authorList>
            <person name="Skennerton C.T."/>
            <person name="Barr J.J."/>
            <person name="Slater F.R."/>
            <person name="Bond P.L."/>
            <person name="Tyson G.W."/>
        </authorList>
    </citation>
    <scope>NUCLEOTIDE SEQUENCE [LARGE SCALE GENOMIC DNA]</scope>
    <source>
        <strain evidence="2">BA-91</strain>
    </source>
</reference>
<evidence type="ECO:0000313" key="2">
    <source>
        <dbReference type="Proteomes" id="UP000020077"/>
    </source>
</evidence>
<organism evidence="1 2">
    <name type="scientific">Candidatus Accumulibacter phosphatis</name>
    <dbReference type="NCBI Taxonomy" id="327160"/>
    <lineage>
        <taxon>Bacteria</taxon>
        <taxon>Pseudomonadati</taxon>
        <taxon>Pseudomonadota</taxon>
        <taxon>Betaproteobacteria</taxon>
        <taxon>Candidatus Accumulibacter</taxon>
    </lineage>
</organism>
<accession>A0A080LXX4</accession>
<dbReference type="EMBL" id="JDVG02000191">
    <property type="protein sequence ID" value="KFB73633.1"/>
    <property type="molecule type" value="Genomic_DNA"/>
</dbReference>
<dbReference type="Proteomes" id="UP000020077">
    <property type="component" value="Unassembled WGS sequence"/>
</dbReference>
<comment type="caution">
    <text evidence="1">The sequence shown here is derived from an EMBL/GenBank/DDBJ whole genome shotgun (WGS) entry which is preliminary data.</text>
</comment>
<dbReference type="AlphaFoldDB" id="A0A080LXX4"/>
<name>A0A080LXX4_9PROT</name>
<sequence>MPVPIAGDSSIAVVRKMVLRPPARRIRNDAGMRIVAPAMPAIAVSVNSSAWVNGNPRLSICTVMIPHMPQTAKPQSNAGTEIQRLR</sequence>
<gene>
    <name evidence="1" type="ORF">AW09_001110</name>
</gene>